<dbReference type="AlphaFoldDB" id="B6QIZ4"/>
<proteinExistence type="predicted"/>
<gene>
    <name evidence="2" type="ORF">PMAA_099270</name>
</gene>
<dbReference type="Proteomes" id="UP000001294">
    <property type="component" value="Unassembled WGS sequence"/>
</dbReference>
<evidence type="ECO:0000313" key="3">
    <source>
        <dbReference type="Proteomes" id="UP000001294"/>
    </source>
</evidence>
<dbReference type="PhylomeDB" id="B6QIZ4"/>
<dbReference type="Pfam" id="PF07992">
    <property type="entry name" value="Pyr_redox_2"/>
    <property type="match status" value="1"/>
</dbReference>
<dbReference type="GO" id="GO:0005737">
    <property type="term" value="C:cytoplasm"/>
    <property type="evidence" value="ECO:0007669"/>
    <property type="project" value="TreeGrafter"/>
</dbReference>
<name>B6QIZ4_TALMQ</name>
<keyword evidence="3" id="KW-1185">Reference proteome</keyword>
<protein>
    <submittedName>
        <fullName evidence="2">Pyridine nucleotide-disulphide oxidoreductase AMID-like, putative</fullName>
    </submittedName>
</protein>
<dbReference type="InterPro" id="IPR036188">
    <property type="entry name" value="FAD/NAD-bd_sf"/>
</dbReference>
<dbReference type="SUPFAM" id="SSF51905">
    <property type="entry name" value="FAD/NAD(P)-binding domain"/>
    <property type="match status" value="1"/>
</dbReference>
<dbReference type="Gene3D" id="3.50.50.60">
    <property type="entry name" value="FAD/NAD(P)-binding domain"/>
    <property type="match status" value="2"/>
</dbReference>
<reference evidence="3" key="1">
    <citation type="journal article" date="2015" name="Genome Announc.">
        <title>Genome sequence of the AIDS-associated pathogen Penicillium marneffei (ATCC18224) and its near taxonomic relative Talaromyces stipitatus (ATCC10500).</title>
        <authorList>
            <person name="Nierman W.C."/>
            <person name="Fedorova-Abrams N.D."/>
            <person name="Andrianopoulos A."/>
        </authorList>
    </citation>
    <scope>NUCLEOTIDE SEQUENCE [LARGE SCALE GENOMIC DNA]</scope>
    <source>
        <strain evidence="3">ATCC 18224 / CBS 334.59 / QM 7333</strain>
    </source>
</reference>
<organism evidence="2 3">
    <name type="scientific">Talaromyces marneffei (strain ATCC 18224 / CBS 334.59 / QM 7333)</name>
    <name type="common">Penicillium marneffei</name>
    <dbReference type="NCBI Taxonomy" id="441960"/>
    <lineage>
        <taxon>Eukaryota</taxon>
        <taxon>Fungi</taxon>
        <taxon>Dikarya</taxon>
        <taxon>Ascomycota</taxon>
        <taxon>Pezizomycotina</taxon>
        <taxon>Eurotiomycetes</taxon>
        <taxon>Eurotiomycetidae</taxon>
        <taxon>Eurotiales</taxon>
        <taxon>Trichocomaceae</taxon>
        <taxon>Talaromyces</taxon>
        <taxon>Talaromyces sect. Talaromyces</taxon>
    </lineage>
</organism>
<sequence>MPVVFYPKYPIPFYFKGIAGWPTDVLNLERITIWTGDGVLFLRNRSTRKRRFYTDSETSECKIGDRNCEDFTTDSKIFLPCKPPPSKSCMQVLRNSIVRRNFVAASGLRRTKPSAPVALTRKEYLENALEHIRLAEGAKDGIVVIGAGAVGIEIAAELKTLCPHLKVTLIHSRHRILSSEDLSDEFKDLALNLVHEAGVETILGARVKETIKNSSTSYEVVLSDGRRIQAGFVINAISKFHPTATYLPSTAVDEEGYAKIESTTTFTDGTPNATSHYAAGDIAHWPGIKSCVAAMHQGLHTAVNIHQRILRAQNGIVSQFKKLDSNVPPVMGLAVGKKAASFTPQTGATSREDVMKMLFGDDLGFAICWNYLRLGEAPYKGHPLTPQMDIEKLTKLTEISTQEPIHV</sequence>
<accession>B6QIZ4</accession>
<dbReference type="EMBL" id="DS995902">
    <property type="protein sequence ID" value="EEA23339.1"/>
    <property type="molecule type" value="Genomic_DNA"/>
</dbReference>
<dbReference type="OrthoDB" id="202203at2759"/>
<evidence type="ECO:0000313" key="2">
    <source>
        <dbReference type="EMBL" id="EEA23339.1"/>
    </source>
</evidence>
<dbReference type="GO" id="GO:0004174">
    <property type="term" value="F:electron-transferring-flavoprotein dehydrogenase activity"/>
    <property type="evidence" value="ECO:0007669"/>
    <property type="project" value="TreeGrafter"/>
</dbReference>
<dbReference type="GO" id="GO:0050660">
    <property type="term" value="F:flavin adenine dinucleotide binding"/>
    <property type="evidence" value="ECO:0007669"/>
    <property type="project" value="TreeGrafter"/>
</dbReference>
<evidence type="ECO:0000259" key="1">
    <source>
        <dbReference type="Pfam" id="PF07992"/>
    </source>
</evidence>
<dbReference type="VEuPathDB" id="FungiDB:PMAA_099270"/>
<dbReference type="HOGENOM" id="CLU_676351_0_0_1"/>
<feature type="domain" description="FAD/NAD(P)-binding" evidence="1">
    <location>
        <begin position="100"/>
        <end position="298"/>
    </location>
</feature>
<dbReference type="InterPro" id="IPR023753">
    <property type="entry name" value="FAD/NAD-binding_dom"/>
</dbReference>
<dbReference type="PANTHER" id="PTHR43735">
    <property type="entry name" value="APOPTOSIS-INDUCING FACTOR 1"/>
    <property type="match status" value="1"/>
</dbReference>
<dbReference type="PANTHER" id="PTHR43735:SF24">
    <property type="entry name" value="NUCLEOTIDE-DISULPHIDE OXIDOREDUCTASE AMID-LIKE, PUTATIVE (AFU_ORTHOLOGUE AFUA_1G17180)-RELATED"/>
    <property type="match status" value="1"/>
</dbReference>